<dbReference type="EMBL" id="JAKRYL010000018">
    <property type="protein sequence ID" value="MCL7748683.1"/>
    <property type="molecule type" value="Genomic_DNA"/>
</dbReference>
<dbReference type="RefSeq" id="WP_250097570.1">
    <property type="nucleotide sequence ID" value="NZ_JAKRYL010000018.1"/>
</dbReference>
<dbReference type="Pfam" id="PF26325">
    <property type="entry name" value="YhjD"/>
    <property type="match status" value="1"/>
</dbReference>
<accession>A0A9X2CUY3</accession>
<organism evidence="1 2">
    <name type="scientific">Halalkalibacter alkaliphilus</name>
    <dbReference type="NCBI Taxonomy" id="2917993"/>
    <lineage>
        <taxon>Bacteria</taxon>
        <taxon>Bacillati</taxon>
        <taxon>Bacillota</taxon>
        <taxon>Bacilli</taxon>
        <taxon>Bacillales</taxon>
        <taxon>Bacillaceae</taxon>
        <taxon>Halalkalibacter</taxon>
    </lineage>
</organism>
<dbReference type="AlphaFoldDB" id="A0A9X2CUY3"/>
<sequence length="119" mass="14407">MFDKDDEHLANQFIYLPLVRKVLERDLHFLRNAKLKFNEPYIDFVEQVIIQIGKDLGQVKKEMFQRRLSVYNQGKVGELSVYLFVCKGYRREVRLFPHLMKQSVEEYVRKYFNVMKKNA</sequence>
<protein>
    <submittedName>
        <fullName evidence="1">Uncharacterized protein</fullName>
    </submittedName>
</protein>
<evidence type="ECO:0000313" key="1">
    <source>
        <dbReference type="EMBL" id="MCL7748683.1"/>
    </source>
</evidence>
<proteinExistence type="predicted"/>
<dbReference type="InterPro" id="IPR058600">
    <property type="entry name" value="YhjD-like"/>
</dbReference>
<keyword evidence="2" id="KW-1185">Reference proteome</keyword>
<evidence type="ECO:0000313" key="2">
    <source>
        <dbReference type="Proteomes" id="UP001139150"/>
    </source>
</evidence>
<comment type="caution">
    <text evidence="1">The sequence shown here is derived from an EMBL/GenBank/DDBJ whole genome shotgun (WGS) entry which is preliminary data.</text>
</comment>
<dbReference type="Proteomes" id="UP001139150">
    <property type="component" value="Unassembled WGS sequence"/>
</dbReference>
<gene>
    <name evidence="1" type="ORF">MF646_16275</name>
</gene>
<reference evidence="1" key="1">
    <citation type="submission" date="2022-02" db="EMBL/GenBank/DDBJ databases">
        <title>Halalkalibacter sp. nov. isolated from Lonar Lake, India.</title>
        <authorList>
            <person name="Joshi A."/>
            <person name="Thite S."/>
            <person name="Lodha T."/>
        </authorList>
    </citation>
    <scope>NUCLEOTIDE SEQUENCE</scope>
    <source>
        <strain evidence="1">MEB205</strain>
    </source>
</reference>
<name>A0A9X2CUY3_9BACI</name>